<organism evidence="2 3">
    <name type="scientific">Paenimyroides ceti</name>
    <dbReference type="NCBI Taxonomy" id="395087"/>
    <lineage>
        <taxon>Bacteria</taxon>
        <taxon>Pseudomonadati</taxon>
        <taxon>Bacteroidota</taxon>
        <taxon>Flavobacteriia</taxon>
        <taxon>Flavobacteriales</taxon>
        <taxon>Flavobacteriaceae</taxon>
        <taxon>Paenimyroides</taxon>
    </lineage>
</organism>
<evidence type="ECO:0000256" key="1">
    <source>
        <dbReference type="SAM" id="Phobius"/>
    </source>
</evidence>
<keyword evidence="3" id="KW-1185">Reference proteome</keyword>
<evidence type="ECO:0000313" key="3">
    <source>
        <dbReference type="Proteomes" id="UP001242368"/>
    </source>
</evidence>
<evidence type="ECO:0000313" key="2">
    <source>
        <dbReference type="EMBL" id="MDN3708571.1"/>
    </source>
</evidence>
<feature type="transmembrane region" description="Helical" evidence="1">
    <location>
        <begin position="73"/>
        <end position="92"/>
    </location>
</feature>
<keyword evidence="1" id="KW-0812">Transmembrane</keyword>
<dbReference type="Proteomes" id="UP001242368">
    <property type="component" value="Unassembled WGS sequence"/>
</dbReference>
<keyword evidence="1" id="KW-0472">Membrane</keyword>
<dbReference type="EMBL" id="JAUFQU010000001">
    <property type="protein sequence ID" value="MDN3708571.1"/>
    <property type="molecule type" value="Genomic_DNA"/>
</dbReference>
<feature type="transmembrane region" description="Helical" evidence="1">
    <location>
        <begin position="12"/>
        <end position="36"/>
    </location>
</feature>
<proteinExistence type="predicted"/>
<dbReference type="Pfam" id="PF07843">
    <property type="entry name" value="DUF1634"/>
    <property type="match status" value="1"/>
</dbReference>
<protein>
    <submittedName>
        <fullName evidence="2">DUF1634 domain-containing protein</fullName>
    </submittedName>
</protein>
<accession>A0ABT8CX44</accession>
<keyword evidence="1" id="KW-1133">Transmembrane helix</keyword>
<dbReference type="RefSeq" id="WP_290364430.1">
    <property type="nucleotide sequence ID" value="NZ_JAUFQU010000001.1"/>
</dbReference>
<gene>
    <name evidence="2" type="ORF">QW060_15825</name>
</gene>
<reference evidence="3" key="1">
    <citation type="journal article" date="2019" name="Int. J. Syst. Evol. Microbiol.">
        <title>The Global Catalogue of Microorganisms (GCM) 10K type strain sequencing project: providing services to taxonomists for standard genome sequencing and annotation.</title>
        <authorList>
            <consortium name="The Broad Institute Genomics Platform"/>
            <consortium name="The Broad Institute Genome Sequencing Center for Infectious Disease"/>
            <person name="Wu L."/>
            <person name="Ma J."/>
        </authorList>
    </citation>
    <scope>NUCLEOTIDE SEQUENCE [LARGE SCALE GENOMIC DNA]</scope>
    <source>
        <strain evidence="3">CECT 7184</strain>
    </source>
</reference>
<feature type="transmembrane region" description="Helical" evidence="1">
    <location>
        <begin position="104"/>
        <end position="124"/>
    </location>
</feature>
<comment type="caution">
    <text evidence="2">The sequence shown here is derived from an EMBL/GenBank/DDBJ whole genome shotgun (WGS) entry which is preliminary data.</text>
</comment>
<dbReference type="InterPro" id="IPR012861">
    <property type="entry name" value="DUF1634"/>
</dbReference>
<sequence length="126" mass="14066">MTFTDKDLQKIIGAVLKYGVWLVLIIALTGGALYLINHGHETVHYEHFVENDQSIFAVLSETVSGAKNLQGEAIIFSGIFLLFLTPFIRLILSLISFILEKDLLYIFITVVVIGIICTSVYFGFAH</sequence>
<name>A0ABT8CX44_9FLAO</name>